<keyword evidence="2" id="KW-1185">Reference proteome</keyword>
<gene>
    <name evidence="1" type="ORF">SUNI508_04051</name>
</gene>
<accession>A0ABR2VAS6</accession>
<evidence type="ECO:0000313" key="2">
    <source>
        <dbReference type="Proteomes" id="UP001408356"/>
    </source>
</evidence>
<dbReference type="Proteomes" id="UP001408356">
    <property type="component" value="Unassembled WGS sequence"/>
</dbReference>
<reference evidence="1 2" key="1">
    <citation type="journal article" date="2024" name="J. Plant Pathol.">
        <title>Sequence and assembly of the genome of Seiridium unicorne, isolate CBS 538.82, causal agent of cypress canker disease.</title>
        <authorList>
            <person name="Scali E."/>
            <person name="Rocca G.D."/>
            <person name="Danti R."/>
            <person name="Garbelotto M."/>
            <person name="Barberini S."/>
            <person name="Baroncelli R."/>
            <person name="Emiliani G."/>
        </authorList>
    </citation>
    <scope>NUCLEOTIDE SEQUENCE [LARGE SCALE GENOMIC DNA]</scope>
    <source>
        <strain evidence="1 2">BM-138-508</strain>
    </source>
</reference>
<evidence type="ECO:0008006" key="3">
    <source>
        <dbReference type="Google" id="ProtNLM"/>
    </source>
</evidence>
<protein>
    <recommendedName>
        <fullName evidence="3">O-fucosyltransferase family protein</fullName>
    </recommendedName>
</protein>
<dbReference type="EMBL" id="JARVKF010000068">
    <property type="protein sequence ID" value="KAK9423570.1"/>
    <property type="molecule type" value="Genomic_DNA"/>
</dbReference>
<proteinExistence type="predicted"/>
<name>A0ABR2VAS6_9PEZI</name>
<evidence type="ECO:0000313" key="1">
    <source>
        <dbReference type="EMBL" id="KAK9423570.1"/>
    </source>
</evidence>
<organism evidence="1 2">
    <name type="scientific">Seiridium unicorne</name>
    <dbReference type="NCBI Taxonomy" id="138068"/>
    <lineage>
        <taxon>Eukaryota</taxon>
        <taxon>Fungi</taxon>
        <taxon>Dikarya</taxon>
        <taxon>Ascomycota</taxon>
        <taxon>Pezizomycotina</taxon>
        <taxon>Sordariomycetes</taxon>
        <taxon>Xylariomycetidae</taxon>
        <taxon>Amphisphaeriales</taxon>
        <taxon>Sporocadaceae</taxon>
        <taxon>Seiridium</taxon>
    </lineage>
</organism>
<dbReference type="CDD" id="cd11296">
    <property type="entry name" value="O-FucT_like"/>
    <property type="match status" value="1"/>
</dbReference>
<comment type="caution">
    <text evidence="1">The sequence shown here is derived from an EMBL/GenBank/DDBJ whole genome shotgun (WGS) entry which is preliminary data.</text>
</comment>
<sequence>MVAATSPLRRFVTWGAIALSLLIVWNLRPLPWEKPTVSRPKKALPHIANYFEQAYSVAQPRLYPYRGLKESCDHVTWSDDAPYLNCIGILAGITSIVSQVKVCLKMAVDTGSNLVLPRMPLRSSDDLQAFNLLNQDAYMPYEQWFDEAHLRSVMSRACPSMQIVHPTELDKSVEVKNHWAVSVEGDAPGYQKAQSYFWAGRPWKNFFEERYLTLRFLQDSDPSNKENRKRGITVVNVDSEFLLFRIMDDPTGTELRLWNDLSHIIRFREEPRQIVDKVLEKIPRAFYGVHFRVENDTIWSSLETQLKLDLDALDKAWTKFGSPERQKPLVYLACGDQVQVEKFVEAGAKRGWEVTHKWKLMQEDPETTKMINDLAFDFQGVVDMGIMEAGPNDFGLGTRITASEADQVSQDRQINSVDTFPASIIGSNDGKLPLIKRTSIFVPLDIDYGFVVDNSGAGFQFDYHLGSVNASGEFRNHTFTTFGTPFNWDIPAYSVSAYESTPFGKEYDAWWPISELARPDHTYMTAIFISPCRIIYSGRCEDYVFQATDELRGEGWPPHRYYNRDPRARVLIAIDQMEVCMPDTDHCLHPEKEYPETVSCMKWFGPLLEGRPPFDQFGTGLALDKEQWIIESKALFNTSLSRLQFNMLDIATGDRPVGDAAAGFEDAYHDTTPSLARGRMCGKYKFNLSNAYTNINIAESVLILMVPILLWLSSLETPWAFEDKQRH</sequence>